<evidence type="ECO:0000313" key="1">
    <source>
        <dbReference type="EMBL" id="UJO16009.1"/>
    </source>
</evidence>
<dbReference type="KEGG" id="ffu:CLAFUR5_04612"/>
<sequence>MLVHRISKAMADGFSWLSGQKSLGGALTSPAGFDWDTIEAHKHFVWQPCFRDFECARLQVPMDWQGTTFEADRTVEIAVIKVEATVPVTDPTYGGAVVLNPGGPGGSGVDEILNGGHHVRTILSAGAHADRDSAKNFDIIGFDPRAINNTRPILSCFPDHTTAAAHNIAEETYGWFNTSNIAFDNLWASKRAVAEGCSRRANSDGLAKHISTAAVARDVVEIFERHGQWRAKEAERLCLLKPQACRALRLTRRENVRAMPLAKKWCSTGAFPMAP</sequence>
<keyword evidence="2" id="KW-1185">Reference proteome</keyword>
<dbReference type="RefSeq" id="XP_047760375.1">
    <property type="nucleotide sequence ID" value="XM_047903760.1"/>
</dbReference>
<dbReference type="EMBL" id="CP090166">
    <property type="protein sequence ID" value="UJO16009.1"/>
    <property type="molecule type" value="Genomic_DNA"/>
</dbReference>
<dbReference type="AlphaFoldDB" id="A0A9Q8LEN7"/>
<organism evidence="1 2">
    <name type="scientific">Passalora fulva</name>
    <name type="common">Tomato leaf mold</name>
    <name type="synonym">Cladosporium fulvum</name>
    <dbReference type="NCBI Taxonomy" id="5499"/>
    <lineage>
        <taxon>Eukaryota</taxon>
        <taxon>Fungi</taxon>
        <taxon>Dikarya</taxon>
        <taxon>Ascomycota</taxon>
        <taxon>Pezizomycotina</taxon>
        <taxon>Dothideomycetes</taxon>
        <taxon>Dothideomycetidae</taxon>
        <taxon>Mycosphaerellales</taxon>
        <taxon>Mycosphaerellaceae</taxon>
        <taxon>Fulvia</taxon>
    </lineage>
</organism>
<protein>
    <submittedName>
        <fullName evidence="1">Uncharacterized protein</fullName>
    </submittedName>
</protein>
<reference evidence="1" key="1">
    <citation type="submission" date="2021-12" db="EMBL/GenBank/DDBJ databases">
        <authorList>
            <person name="Zaccaron A."/>
            <person name="Stergiopoulos I."/>
        </authorList>
    </citation>
    <scope>NUCLEOTIDE SEQUENCE</scope>
    <source>
        <strain evidence="1">Race5_Kim</strain>
    </source>
</reference>
<reference evidence="1" key="2">
    <citation type="journal article" date="2022" name="Microb. Genom.">
        <title>A chromosome-scale genome assembly of the tomato pathogen Cladosporium fulvum reveals a compartmentalized genome architecture and the presence of a dispensable chromosome.</title>
        <authorList>
            <person name="Zaccaron A.Z."/>
            <person name="Chen L.H."/>
            <person name="Samaras A."/>
            <person name="Stergiopoulos I."/>
        </authorList>
    </citation>
    <scope>NUCLEOTIDE SEQUENCE</scope>
    <source>
        <strain evidence="1">Race5_Kim</strain>
    </source>
</reference>
<accession>A0A9Q8LEN7</accession>
<dbReference type="Proteomes" id="UP000756132">
    <property type="component" value="Chromosome 4"/>
</dbReference>
<dbReference type="OrthoDB" id="425534at2759"/>
<dbReference type="GeneID" id="71984490"/>
<evidence type="ECO:0000313" key="2">
    <source>
        <dbReference type="Proteomes" id="UP000756132"/>
    </source>
</evidence>
<gene>
    <name evidence="1" type="ORF">CLAFUR5_04612</name>
</gene>
<proteinExistence type="predicted"/>
<name>A0A9Q8LEN7_PASFU</name>